<evidence type="ECO:0000256" key="3">
    <source>
        <dbReference type="ARBA" id="ARBA00023136"/>
    </source>
</evidence>
<dbReference type="GeneID" id="98003542"/>
<dbReference type="GO" id="GO:0030170">
    <property type="term" value="F:pyridoxal phosphate binding"/>
    <property type="evidence" value="ECO:0007669"/>
    <property type="project" value="InterPro"/>
</dbReference>
<dbReference type="GO" id="GO:0005198">
    <property type="term" value="F:structural molecule activity"/>
    <property type="evidence" value="ECO:0007669"/>
    <property type="project" value="InterPro"/>
</dbReference>
<keyword evidence="3" id="KW-0472">Membrane</keyword>
<evidence type="ECO:0000256" key="4">
    <source>
        <dbReference type="ARBA" id="ARBA00029433"/>
    </source>
</evidence>
<dbReference type="RefSeq" id="WP_006721507.1">
    <property type="nucleotide sequence ID" value="NZ_CP085935.1"/>
</dbReference>
<comment type="caution">
    <text evidence="6">The sequence shown here is derived from an EMBL/GenBank/DDBJ whole genome shotgun (WGS) entry which is preliminary data.</text>
</comment>
<reference evidence="6 7" key="1">
    <citation type="submission" date="2008-10" db="EMBL/GenBank/DDBJ databases">
        <title>Draft genome sequence of Collinsella stercoris (DSM 13279).</title>
        <authorList>
            <person name="Sudarsanam P."/>
            <person name="Ley R."/>
            <person name="Guruge J."/>
            <person name="Turnbaugh P.J."/>
            <person name="Mahowald M."/>
            <person name="Liep D."/>
            <person name="Gordon J."/>
        </authorList>
    </citation>
    <scope>NUCLEOTIDE SEQUENCE [LARGE SCALE GENOMIC DNA]</scope>
    <source>
        <strain evidence="6 7">DSM 13279</strain>
    </source>
</reference>
<dbReference type="HOGENOM" id="CLU_1164924_0_0_11"/>
<evidence type="ECO:0000256" key="2">
    <source>
        <dbReference type="ARBA" id="ARBA00022898"/>
    </source>
</evidence>
<dbReference type="Pfam" id="PF01053">
    <property type="entry name" value="Cys_Met_Meta_PP"/>
    <property type="match status" value="1"/>
</dbReference>
<dbReference type="GO" id="GO:0004123">
    <property type="term" value="F:cystathionine gamma-lyase activity"/>
    <property type="evidence" value="ECO:0007669"/>
    <property type="project" value="TreeGrafter"/>
</dbReference>
<dbReference type="InterPro" id="IPR000633">
    <property type="entry name" value="Vinculin_CS"/>
</dbReference>
<comment type="subcellular location">
    <subcellularLocation>
        <location evidence="4">Endomembrane system</location>
        <topology evidence="4">Peripheral membrane protein</topology>
        <orientation evidence="4">Cytoplasmic side</orientation>
    </subcellularLocation>
</comment>
<evidence type="ECO:0000313" key="6">
    <source>
        <dbReference type="EMBL" id="EEA89953.1"/>
    </source>
</evidence>
<dbReference type="PROSITE" id="PS00664">
    <property type="entry name" value="VINCULIN_2"/>
    <property type="match status" value="1"/>
</dbReference>
<gene>
    <name evidence="6" type="ORF">COLSTE_01874</name>
</gene>
<dbReference type="eggNOG" id="COG0626">
    <property type="taxonomic scope" value="Bacteria"/>
</dbReference>
<dbReference type="STRING" id="445975.COLSTE_01874"/>
<organism evidence="6 7">
    <name type="scientific">Collinsella stercoris DSM 13279</name>
    <dbReference type="NCBI Taxonomy" id="445975"/>
    <lineage>
        <taxon>Bacteria</taxon>
        <taxon>Bacillati</taxon>
        <taxon>Actinomycetota</taxon>
        <taxon>Coriobacteriia</taxon>
        <taxon>Coriobacteriales</taxon>
        <taxon>Coriobacteriaceae</taxon>
        <taxon>Collinsella</taxon>
    </lineage>
</organism>
<sequence>MVEQQELEARYARRTSAKTAVFVYAGHVADACARPGVMAEGDVLLDMVGGRGLRVADIRARASEARGTAGRLLVDITVPSHFGCHAFELGADVQLEALDRVAAGMLRRKVVAISSRTDLTVAGDALDPDDLAAITQGLDSLHERMQRHFDHARALAEYLSCCDSPISGGRVAVSYPGLASHPDHDLATRVLVHGFGPAVDFELPDAWGATAGEFIRRCRLNGRSQPAGGFNTRLHARDGSDGRAVRIFAGLDNPLEIADDLDQAMRWLRNPPAP</sequence>
<dbReference type="InterPro" id="IPR000277">
    <property type="entry name" value="Cys/Met-Metab_PyrdxlP-dep_enz"/>
</dbReference>
<dbReference type="GO" id="GO:0019343">
    <property type="term" value="P:cysteine biosynthetic process via cystathionine"/>
    <property type="evidence" value="ECO:0007669"/>
    <property type="project" value="TreeGrafter"/>
</dbReference>
<reference evidence="6 7" key="2">
    <citation type="submission" date="2008-10" db="EMBL/GenBank/DDBJ databases">
        <authorList>
            <person name="Fulton L."/>
            <person name="Clifton S."/>
            <person name="Fulton B."/>
            <person name="Xu J."/>
            <person name="Minx P."/>
            <person name="Pepin K.H."/>
            <person name="Johnson M."/>
            <person name="Thiruvilangam P."/>
            <person name="Bhonagiri V."/>
            <person name="Nash W.E."/>
            <person name="Mardis E.R."/>
            <person name="Wilson R.K."/>
        </authorList>
    </citation>
    <scope>NUCLEOTIDE SEQUENCE [LARGE SCALE GENOMIC DNA]</scope>
    <source>
        <strain evidence="6 7">DSM 13279</strain>
    </source>
</reference>
<dbReference type="PANTHER" id="PTHR11808">
    <property type="entry name" value="TRANS-SULFURATION ENZYME FAMILY MEMBER"/>
    <property type="match status" value="1"/>
</dbReference>
<keyword evidence="2 5" id="KW-0663">Pyridoxal phosphate</keyword>
<dbReference type="Proteomes" id="UP000003560">
    <property type="component" value="Unassembled WGS sequence"/>
</dbReference>
<dbReference type="SUPFAM" id="SSF53383">
    <property type="entry name" value="PLP-dependent transferases"/>
    <property type="match status" value="1"/>
</dbReference>
<dbReference type="PANTHER" id="PTHR11808:SF85">
    <property type="entry name" value="CYSTATHIONINE GAMMA-LYASE-RELATED"/>
    <property type="match status" value="1"/>
</dbReference>
<accession>B6GCQ0</accession>
<dbReference type="InterPro" id="IPR015422">
    <property type="entry name" value="PyrdxlP-dep_Trfase_small"/>
</dbReference>
<evidence type="ECO:0000256" key="5">
    <source>
        <dbReference type="RuleBase" id="RU362118"/>
    </source>
</evidence>
<comment type="cofactor">
    <cofactor evidence="1 5">
        <name>pyridoxal 5'-phosphate</name>
        <dbReference type="ChEBI" id="CHEBI:597326"/>
    </cofactor>
</comment>
<comment type="similarity">
    <text evidence="5">Belongs to the trans-sulfuration enzymes family.</text>
</comment>
<dbReference type="InterPro" id="IPR015424">
    <property type="entry name" value="PyrdxlP-dep_Trfase"/>
</dbReference>
<evidence type="ECO:0000256" key="1">
    <source>
        <dbReference type="ARBA" id="ARBA00001933"/>
    </source>
</evidence>
<dbReference type="EMBL" id="ABXJ01000109">
    <property type="protein sequence ID" value="EEA89953.1"/>
    <property type="molecule type" value="Genomic_DNA"/>
</dbReference>
<dbReference type="OrthoDB" id="3180808at2"/>
<name>B6GCQ0_9ACTN</name>
<dbReference type="AlphaFoldDB" id="B6GCQ0"/>
<keyword evidence="7" id="KW-1185">Reference proteome</keyword>
<dbReference type="GO" id="GO:0005737">
    <property type="term" value="C:cytoplasm"/>
    <property type="evidence" value="ECO:0007669"/>
    <property type="project" value="TreeGrafter"/>
</dbReference>
<dbReference type="GO" id="GO:0019346">
    <property type="term" value="P:transsulfuration"/>
    <property type="evidence" value="ECO:0007669"/>
    <property type="project" value="InterPro"/>
</dbReference>
<evidence type="ECO:0000313" key="7">
    <source>
        <dbReference type="Proteomes" id="UP000003560"/>
    </source>
</evidence>
<protein>
    <submittedName>
        <fullName evidence="6">Cys/Met metabolism PLP-dependent enzyme</fullName>
    </submittedName>
</protein>
<dbReference type="GO" id="GO:0012505">
    <property type="term" value="C:endomembrane system"/>
    <property type="evidence" value="ECO:0007669"/>
    <property type="project" value="UniProtKB-SubCell"/>
</dbReference>
<dbReference type="Gene3D" id="3.90.1150.10">
    <property type="entry name" value="Aspartate Aminotransferase, domain 1"/>
    <property type="match status" value="1"/>
</dbReference>
<proteinExistence type="inferred from homology"/>
<dbReference type="GO" id="GO:0015629">
    <property type="term" value="C:actin cytoskeleton"/>
    <property type="evidence" value="ECO:0007669"/>
    <property type="project" value="InterPro"/>
</dbReference>
<dbReference type="GO" id="GO:0007155">
    <property type="term" value="P:cell adhesion"/>
    <property type="evidence" value="ECO:0007669"/>
    <property type="project" value="InterPro"/>
</dbReference>